<reference evidence="2 3" key="1">
    <citation type="journal article" date="2016" name="Mol. Biol. Evol.">
        <title>Comparative Genomics of Early-Diverging Mushroom-Forming Fungi Provides Insights into the Origins of Lignocellulose Decay Capabilities.</title>
        <authorList>
            <person name="Nagy L.G."/>
            <person name="Riley R."/>
            <person name="Tritt A."/>
            <person name="Adam C."/>
            <person name="Daum C."/>
            <person name="Floudas D."/>
            <person name="Sun H."/>
            <person name="Yadav J.S."/>
            <person name="Pangilinan J."/>
            <person name="Larsson K.H."/>
            <person name="Matsuura K."/>
            <person name="Barry K."/>
            <person name="Labutti K."/>
            <person name="Kuo R."/>
            <person name="Ohm R.A."/>
            <person name="Bhattacharya S.S."/>
            <person name="Shirouzu T."/>
            <person name="Yoshinaga Y."/>
            <person name="Martin F.M."/>
            <person name="Grigoriev I.V."/>
            <person name="Hibbett D.S."/>
        </authorList>
    </citation>
    <scope>NUCLEOTIDE SEQUENCE [LARGE SCALE GENOMIC DNA]</scope>
    <source>
        <strain evidence="2 3">HHB12029</strain>
    </source>
</reference>
<proteinExistence type="predicted"/>
<organism evidence="2 3">
    <name type="scientific">Exidia glandulosa HHB12029</name>
    <dbReference type="NCBI Taxonomy" id="1314781"/>
    <lineage>
        <taxon>Eukaryota</taxon>
        <taxon>Fungi</taxon>
        <taxon>Dikarya</taxon>
        <taxon>Basidiomycota</taxon>
        <taxon>Agaricomycotina</taxon>
        <taxon>Agaricomycetes</taxon>
        <taxon>Auriculariales</taxon>
        <taxon>Exidiaceae</taxon>
        <taxon>Exidia</taxon>
    </lineage>
</organism>
<dbReference type="InParanoid" id="A0A165PLK4"/>
<evidence type="ECO:0000313" key="3">
    <source>
        <dbReference type="Proteomes" id="UP000077266"/>
    </source>
</evidence>
<evidence type="ECO:0000256" key="1">
    <source>
        <dbReference type="SAM" id="SignalP"/>
    </source>
</evidence>
<evidence type="ECO:0008006" key="4">
    <source>
        <dbReference type="Google" id="ProtNLM"/>
    </source>
</evidence>
<feature type="signal peptide" evidence="1">
    <location>
        <begin position="1"/>
        <end position="19"/>
    </location>
</feature>
<sequence length="496" mass="54773">MWTLRASLVLAAYAAVGSAECQFKAWVRAEDLAPSTVSQGELKIQLTEPCDLRVTAIGVRLRFDKALVTAVYPGFKNSASNNPEFQMGDVRAVWSTSQILAATEVNEQLSQGIVLPFSVTSPSVNYPPAMDSRAMFHSPSLGKWKALGEPPVKAAHAHWAYSYLADLTFEDGSTQEVLAGYTNFRPNPEAPQESEMGPVTVTKTIRVDNARRGCSDAVSMGIALDIEVYFPHGTVVQSGDELNAIISFKNANLTSHWLSVTLLVQSIETMLDLEPSVADGESWESDSNSRLLAQSTPRLVDKNHLPLYYISREVWDLSRQDDISIPIRGVASSRFNTTYVQMRDALRILVFVKALKAPSWGVIKDEWEPEACDSDRMGNYQESFFIPITIHQSRAEHSAAVVHYLDNGGYVQSPVISTVPVVNFPTATPKTSSIVDPNMYDTPCPPEMHFLCWKGSMAMTKRYAGMLWQYRGMSGSRVNEVMVDGEAQTVLQAGEE</sequence>
<dbReference type="Proteomes" id="UP000077266">
    <property type="component" value="Unassembled WGS sequence"/>
</dbReference>
<keyword evidence="3" id="KW-1185">Reference proteome</keyword>
<accession>A0A165PLK4</accession>
<keyword evidence="1" id="KW-0732">Signal</keyword>
<evidence type="ECO:0000313" key="2">
    <source>
        <dbReference type="EMBL" id="KZW02344.1"/>
    </source>
</evidence>
<gene>
    <name evidence="2" type="ORF">EXIGLDRAFT_744546</name>
</gene>
<protein>
    <recommendedName>
        <fullName evidence="4">Arrestin-like N-terminal domain-containing protein</fullName>
    </recommendedName>
</protein>
<dbReference type="OrthoDB" id="2590241at2759"/>
<dbReference type="EMBL" id="KV425888">
    <property type="protein sequence ID" value="KZW02344.1"/>
    <property type="molecule type" value="Genomic_DNA"/>
</dbReference>
<dbReference type="AlphaFoldDB" id="A0A165PLK4"/>
<feature type="chain" id="PRO_5007864140" description="Arrestin-like N-terminal domain-containing protein" evidence="1">
    <location>
        <begin position="20"/>
        <end position="496"/>
    </location>
</feature>
<name>A0A165PLK4_EXIGL</name>